<evidence type="ECO:0000313" key="1">
    <source>
        <dbReference type="EMBL" id="EHR63869.1"/>
    </source>
</evidence>
<evidence type="ECO:0000313" key="2">
    <source>
        <dbReference type="Proteomes" id="UP000002791"/>
    </source>
</evidence>
<dbReference type="HOGENOM" id="CLU_100184_2_0_11"/>
<name>H5XQD6_9PSEU</name>
<accession>H5XQD6</accession>
<gene>
    <name evidence="1" type="ORF">SaccyDRAFT_5075</name>
</gene>
<dbReference type="AlphaFoldDB" id="H5XQD6"/>
<dbReference type="OrthoDB" id="3785441at2"/>
<keyword evidence="2" id="KW-1185">Reference proteome</keyword>
<dbReference type="Proteomes" id="UP000002791">
    <property type="component" value="Chromosome"/>
</dbReference>
<dbReference type="InterPro" id="IPR046036">
    <property type="entry name" value="DUF5994"/>
</dbReference>
<protein>
    <submittedName>
        <fullName evidence="1">Uncharacterized protein</fullName>
    </submittedName>
</protein>
<dbReference type="STRING" id="882082.SaccyDRAFT_5075"/>
<dbReference type="EMBL" id="CM001440">
    <property type="protein sequence ID" value="EHR63869.1"/>
    <property type="molecule type" value="Genomic_DNA"/>
</dbReference>
<organism evidence="1 2">
    <name type="scientific">Saccharomonospora cyanea NA-134</name>
    <dbReference type="NCBI Taxonomy" id="882082"/>
    <lineage>
        <taxon>Bacteria</taxon>
        <taxon>Bacillati</taxon>
        <taxon>Actinomycetota</taxon>
        <taxon>Actinomycetes</taxon>
        <taxon>Pseudonocardiales</taxon>
        <taxon>Pseudonocardiaceae</taxon>
        <taxon>Saccharomonospora</taxon>
    </lineage>
</organism>
<reference evidence="1 2" key="1">
    <citation type="submission" date="2011-11" db="EMBL/GenBank/DDBJ databases">
        <title>The Noncontiguous Finished sequence of Saccharomonospora cyanea NA-134.</title>
        <authorList>
            <consortium name="US DOE Joint Genome Institute"/>
            <person name="Lucas S."/>
            <person name="Han J."/>
            <person name="Lapidus A."/>
            <person name="Cheng J.-F."/>
            <person name="Goodwin L."/>
            <person name="Pitluck S."/>
            <person name="Peters L."/>
            <person name="Ovchinnikova G."/>
            <person name="Lu M."/>
            <person name="Detter J.C."/>
            <person name="Han C."/>
            <person name="Tapia R."/>
            <person name="Land M."/>
            <person name="Hauser L."/>
            <person name="Kyrpides N."/>
            <person name="Ivanova N."/>
            <person name="Pagani I."/>
            <person name="Brambilla E.-M."/>
            <person name="Klenk H.-P."/>
            <person name="Woyke T."/>
        </authorList>
    </citation>
    <scope>NUCLEOTIDE SEQUENCE [LARGE SCALE GENOMIC DNA]</scope>
    <source>
        <strain evidence="1 2">NA-134</strain>
    </source>
</reference>
<proteinExistence type="predicted"/>
<dbReference type="eggNOG" id="ENOG5033GYC">
    <property type="taxonomic scope" value="Bacteria"/>
</dbReference>
<dbReference type="Pfam" id="PF19457">
    <property type="entry name" value="DUF5994"/>
    <property type="match status" value="1"/>
</dbReference>
<sequence>MISAQSGSTPRHTSGRHTVRLEMKSVGAARGYVDGAWWPRSTEPTTEFPELCSALAPWVGAVSRVSYHLGTWSVAARRVAVDGRVVRLEGFTTMDPHTVVVIGSDSRRVSLLVVPPDAPGDTGRAQLRSAAAFDSIASVEAIRQGNQRE</sequence>